<organism evidence="1 2">
    <name type="scientific">Entomophthora muscae</name>
    <dbReference type="NCBI Taxonomy" id="34485"/>
    <lineage>
        <taxon>Eukaryota</taxon>
        <taxon>Fungi</taxon>
        <taxon>Fungi incertae sedis</taxon>
        <taxon>Zoopagomycota</taxon>
        <taxon>Entomophthoromycotina</taxon>
        <taxon>Entomophthoromycetes</taxon>
        <taxon>Entomophthorales</taxon>
        <taxon>Entomophthoraceae</taxon>
        <taxon>Entomophthora</taxon>
    </lineage>
</organism>
<comment type="caution">
    <text evidence="1">The sequence shown here is derived from an EMBL/GenBank/DDBJ whole genome shotgun (WGS) entry which is preliminary data.</text>
</comment>
<proteinExistence type="predicted"/>
<reference evidence="1" key="1">
    <citation type="submission" date="2022-04" db="EMBL/GenBank/DDBJ databases">
        <title>Genome of the entomopathogenic fungus Entomophthora muscae.</title>
        <authorList>
            <person name="Elya C."/>
            <person name="Lovett B.R."/>
            <person name="Lee E."/>
            <person name="Macias A.M."/>
            <person name="Hajek A.E."/>
            <person name="De Bivort B.L."/>
            <person name="Kasson M.T."/>
            <person name="De Fine Licht H.H."/>
            <person name="Stajich J.E."/>
        </authorList>
    </citation>
    <scope>NUCLEOTIDE SEQUENCE</scope>
    <source>
        <strain evidence="1">Berkeley</strain>
    </source>
</reference>
<protein>
    <submittedName>
        <fullName evidence="1">Uncharacterized protein</fullName>
    </submittedName>
</protein>
<accession>A0ACC2U066</accession>
<dbReference type="Proteomes" id="UP001165960">
    <property type="component" value="Unassembled WGS sequence"/>
</dbReference>
<dbReference type="EMBL" id="QTSX02001586">
    <property type="protein sequence ID" value="KAJ9080233.1"/>
    <property type="molecule type" value="Genomic_DNA"/>
</dbReference>
<keyword evidence="2" id="KW-1185">Reference proteome</keyword>
<evidence type="ECO:0000313" key="1">
    <source>
        <dbReference type="EMBL" id="KAJ9080233.1"/>
    </source>
</evidence>
<sequence length="58" mass="6739">MKRHQTNFLQGTYVQMQFDANPHTLQDLRSTLKVDPRVIRVDAIKLGEKLNHILPKAI</sequence>
<gene>
    <name evidence="1" type="ORF">DSO57_1027347</name>
</gene>
<evidence type="ECO:0000313" key="2">
    <source>
        <dbReference type="Proteomes" id="UP001165960"/>
    </source>
</evidence>
<name>A0ACC2U066_9FUNG</name>